<proteinExistence type="predicted"/>
<dbReference type="EMBL" id="UINC01207378">
    <property type="protein sequence ID" value="SVE29434.1"/>
    <property type="molecule type" value="Genomic_DNA"/>
</dbReference>
<organism evidence="1">
    <name type="scientific">marine metagenome</name>
    <dbReference type="NCBI Taxonomy" id="408172"/>
    <lineage>
        <taxon>unclassified sequences</taxon>
        <taxon>metagenomes</taxon>
        <taxon>ecological metagenomes</taxon>
    </lineage>
</organism>
<accession>A0A383CBC2</accession>
<name>A0A383CBC2_9ZZZZ</name>
<evidence type="ECO:0000313" key="1">
    <source>
        <dbReference type="EMBL" id="SVE29434.1"/>
    </source>
</evidence>
<evidence type="ECO:0008006" key="2">
    <source>
        <dbReference type="Google" id="ProtNLM"/>
    </source>
</evidence>
<protein>
    <recommendedName>
        <fullName evidence="2">DAPG hydrolase PhiG domain-containing protein</fullName>
    </recommendedName>
</protein>
<sequence length="209" mass="24122">MGFFGLMRSFDSAESSFEKIPGGGLKATIHHALLNNVKIKHLVWWFENIDGVTTYNGQDFNGLEVDVYRLWHPYDHIKVAWKKKLLSPQGRVLPGSVMRIKETFGGYLIEENALISRFDDEEYNFDFKKFGLKVGELIHAYKEVEGGVKFKTEMTIRCETPIIGGLITWVATKFVMHEKKIKAWIQHNIEESGESEHFIPKLYDHAQSQ</sequence>
<reference evidence="1" key="1">
    <citation type="submission" date="2018-05" db="EMBL/GenBank/DDBJ databases">
        <authorList>
            <person name="Lanie J.A."/>
            <person name="Ng W.-L."/>
            <person name="Kazmierczak K.M."/>
            <person name="Andrzejewski T.M."/>
            <person name="Davidsen T.M."/>
            <person name="Wayne K.J."/>
            <person name="Tettelin H."/>
            <person name="Glass J.I."/>
            <person name="Rusch D."/>
            <person name="Podicherti R."/>
            <person name="Tsui H.-C.T."/>
            <person name="Winkler M.E."/>
        </authorList>
    </citation>
    <scope>NUCLEOTIDE SEQUENCE</scope>
</reference>
<gene>
    <name evidence="1" type="ORF">METZ01_LOCUS482288</name>
</gene>
<dbReference type="AlphaFoldDB" id="A0A383CBC2"/>